<evidence type="ECO:0000256" key="2">
    <source>
        <dbReference type="ARBA" id="ARBA00022737"/>
    </source>
</evidence>
<dbReference type="InterPro" id="IPR058914">
    <property type="entry name" value="LIPB1/2_CC"/>
</dbReference>
<keyword evidence="8" id="KW-1185">Reference proteome</keyword>
<feature type="compositionally biased region" description="Low complexity" evidence="5">
    <location>
        <begin position="471"/>
        <end position="483"/>
    </location>
</feature>
<comment type="similarity">
    <text evidence="1">Belongs to the liprin family. Liprin-beta subfamily.</text>
</comment>
<feature type="compositionally biased region" description="Low complexity" evidence="5">
    <location>
        <begin position="493"/>
        <end position="502"/>
    </location>
</feature>
<dbReference type="InterPro" id="IPR037617">
    <property type="entry name" value="LIPB1/2_SAM_1"/>
</dbReference>
<feature type="region of interest" description="Disordered" evidence="5">
    <location>
        <begin position="852"/>
        <end position="882"/>
    </location>
</feature>
<reference evidence="7" key="2">
    <citation type="submission" date="2022-08" db="UniProtKB">
        <authorList>
            <consortium name="EnsemblMetazoa"/>
        </authorList>
    </citation>
    <scope>IDENTIFICATION</scope>
    <source>
        <strain evidence="7">STECLA/ALBI9_A</strain>
    </source>
</reference>
<dbReference type="Pfam" id="PF07647">
    <property type="entry name" value="SAM_2"/>
    <property type="match status" value="1"/>
</dbReference>
<feature type="compositionally biased region" description="Basic and acidic residues" evidence="5">
    <location>
        <begin position="426"/>
        <end position="454"/>
    </location>
</feature>
<feature type="compositionally biased region" description="Polar residues" evidence="5">
    <location>
        <begin position="860"/>
        <end position="882"/>
    </location>
</feature>
<sequence>MELPSASSPGSSPPLQAHSSAAAAAASSRSRCHPVICSDVMRLETIRERNSAYSEDGGEFIDLPLPPVPPPSSSSVQKPALPPPRRIHGGAAPPAEGLAHDPGSPRYGALMSRAANDYLCSRLRDFEEEDGPIGNGFIGEGDCVEEIILKPTIGDDGDGDDGGIRGRPYTEEEDGLKSIDSSRSNTLRKSSWSVTSTASTGEGAGAGDDDDDADDGHGYRYRYADASDGSDDEEDGERLSGYRDKSPFLRSISQSPVERRYRRQHQTVPSGAASHHRRRKPPSGHPAEPSSSSGGGGSSSVSGQRRTRRSRSGEQQEREADDSTCCDDDFTWVRNQGRGEAPKASVESDRRSSSRATTAARSVARDQLQRGGSVALTQQPSPSLHRQTSADASAGATGSSGPSGKPPRPLRETGGSLDRRRHLGSSRHERDSKSRSTHSLKEKSSSSEFPKHESMSSNVSLNSKEHHHDSGSYNHYNSSGSGSQHHHPHRPQPQRSQRQSPSIWEPPPPPPLSHWDPHYYWGYQHHQHQSREELRLIDHYHRRQQELYRYGSSSALGSSQDLSCAGGGCCNRNYYPPPPLPPPGGCCSCDHHRSHWNTDGQRQDTDERLRRLQTDKEALALQVKTLTEQVQTLTSKISDLERTVKEKNQLLANAEDLLQREMLSRSSLETQKLELMSAMSELKLQQAALERENLELRTNFVTSSSGSMGLMNGSLTNGTGTAVLSNVLNNNSITPGLLRRPQIITNTRMVGMSASTPGTSLTSSPMHHGSHGSLPQPAISPITPKTPPATYRQRVDVHYSSLPRQAFATTLSTVSTSSGSSTATDSNANPKRNVAFGKCLPTLETYLTRAKDEEHEQHENNSSATTVATQSTGSKSTYPPIGMSSSMDALALAAALRRTEETNLMQMKAASCSAQQLLHDQSATGDRPVGARTIADLAHSSYQDARDPIQRANTEPPSPKGVDDDNDAETENANEDRADGSLPPRSFTPQPAPSPSMSNKLKTIFGKIKRSNSGTLDDLSGAEGEFKRGGVRATAGARLGWSGTAPYRQPDKPFREWPLDALCQWFDHLGLGMYEEELRRWLGAGSTAPAAELLKASPVDVEKELNLRHPMHRKKIVLALADIGGTEEDDELFKNAGKLDTAWILRWLEDVGLPQYRDTFTAARVDGRMLHKLTMDDLVHLQVSSCLHVASLRRAIQVMRSEKWNADCLVRRPLPPDASHAGKDEVRLWTALRVHEWLRAVDLAEYSPNLRGSGVHGALMVFEVKFTAELFADLLSIPSSKTLLRRHLATHFKDLLGREVIQVKREAENTLGFQPLTISAKIKTPKKSQFSLKRKKSTKGQLGGDEWSDYVCPMGGSGQEAFPVAASASAVANHSAVAAVAANAFTSNASSANTNNVTSIGTLDTDRV</sequence>
<evidence type="ECO:0000256" key="1">
    <source>
        <dbReference type="ARBA" id="ARBA00007547"/>
    </source>
</evidence>
<dbReference type="CDD" id="cd09566">
    <property type="entry name" value="SAM_liprin-beta1_2_repeat2"/>
    <property type="match status" value="1"/>
</dbReference>
<dbReference type="SUPFAM" id="SSF47769">
    <property type="entry name" value="SAM/Pointed domain"/>
    <property type="match status" value="2"/>
</dbReference>
<evidence type="ECO:0000256" key="3">
    <source>
        <dbReference type="ARBA" id="ARBA00023054"/>
    </source>
</evidence>
<name>A0A182FKF9_ANOAL</name>
<dbReference type="FunFam" id="1.10.150.50:FF:000005">
    <property type="entry name" value="Liprin-beta-1 isoform 1"/>
    <property type="match status" value="1"/>
</dbReference>
<dbReference type="GO" id="GO:0007528">
    <property type="term" value="P:neuromuscular junction development"/>
    <property type="evidence" value="ECO:0007669"/>
    <property type="project" value="TreeGrafter"/>
</dbReference>
<feature type="region of interest" description="Disordered" evidence="5">
    <location>
        <begin position="941"/>
        <end position="999"/>
    </location>
</feature>
<feature type="compositionally biased region" description="Low complexity" evidence="5">
    <location>
        <begin position="389"/>
        <end position="403"/>
    </location>
</feature>
<dbReference type="InterPro" id="IPR001660">
    <property type="entry name" value="SAM"/>
</dbReference>
<dbReference type="InterPro" id="IPR013761">
    <property type="entry name" value="SAM/pointed_sf"/>
</dbReference>
<dbReference type="STRING" id="7167.A0A182FKF9"/>
<dbReference type="PANTHER" id="PTHR12587">
    <property type="entry name" value="LAR INTERACTING PROTEIN LIP -RELATED PROTEIN"/>
    <property type="match status" value="1"/>
</dbReference>
<feature type="compositionally biased region" description="Polar residues" evidence="5">
    <location>
        <begin position="753"/>
        <end position="765"/>
    </location>
</feature>
<dbReference type="VEuPathDB" id="VectorBase:AALB20_031219"/>
<feature type="compositionally biased region" description="Basic and acidic residues" evidence="5">
    <location>
        <begin position="237"/>
        <end position="247"/>
    </location>
</feature>
<dbReference type="Pfam" id="PF26022">
    <property type="entry name" value="CC_Liprin_beta"/>
    <property type="match status" value="1"/>
</dbReference>
<dbReference type="GO" id="GO:0048786">
    <property type="term" value="C:presynaptic active zone"/>
    <property type="evidence" value="ECO:0007669"/>
    <property type="project" value="TreeGrafter"/>
</dbReference>
<feature type="coiled-coil region" evidence="4">
    <location>
        <begin position="602"/>
        <end position="699"/>
    </location>
</feature>
<dbReference type="EnsemblMetazoa" id="AALB007007-RA">
    <property type="protein sequence ID" value="AALB007007-PA"/>
    <property type="gene ID" value="AALB007007"/>
</dbReference>
<dbReference type="Proteomes" id="UP000069272">
    <property type="component" value="Chromosome 3R"/>
</dbReference>
<proteinExistence type="inferred from homology"/>
<evidence type="ECO:0000256" key="5">
    <source>
        <dbReference type="SAM" id="MobiDB-lite"/>
    </source>
</evidence>
<dbReference type="InterPro" id="IPR037618">
    <property type="entry name" value="LIPB1/2_SAM_2nd"/>
</dbReference>
<dbReference type="VEuPathDB" id="VectorBase:AALB007007"/>
<keyword evidence="3 4" id="KW-0175">Coiled coil</keyword>
<organism evidence="7 8">
    <name type="scientific">Anopheles albimanus</name>
    <name type="common">New world malaria mosquito</name>
    <dbReference type="NCBI Taxonomy" id="7167"/>
    <lineage>
        <taxon>Eukaryota</taxon>
        <taxon>Metazoa</taxon>
        <taxon>Ecdysozoa</taxon>
        <taxon>Arthropoda</taxon>
        <taxon>Hexapoda</taxon>
        <taxon>Insecta</taxon>
        <taxon>Pterygota</taxon>
        <taxon>Neoptera</taxon>
        <taxon>Endopterygota</taxon>
        <taxon>Diptera</taxon>
        <taxon>Nematocera</taxon>
        <taxon>Culicoidea</taxon>
        <taxon>Culicidae</taxon>
        <taxon>Anophelinae</taxon>
        <taxon>Anopheles</taxon>
    </lineage>
</organism>
<evidence type="ECO:0000313" key="7">
    <source>
        <dbReference type="EnsemblMetazoa" id="AALB007007-PA"/>
    </source>
</evidence>
<evidence type="ECO:0000256" key="4">
    <source>
        <dbReference type="SAM" id="Coils"/>
    </source>
</evidence>
<protein>
    <recommendedName>
        <fullName evidence="6">SAM domain-containing protein</fullName>
    </recommendedName>
</protein>
<feature type="compositionally biased region" description="Polar residues" evidence="5">
    <location>
        <begin position="375"/>
        <end position="387"/>
    </location>
</feature>
<dbReference type="Pfam" id="PF00536">
    <property type="entry name" value="SAM_1"/>
    <property type="match status" value="1"/>
</dbReference>
<accession>A0A182FKF9</accession>
<dbReference type="SMART" id="SM00454">
    <property type="entry name" value="SAM"/>
    <property type="match status" value="3"/>
</dbReference>
<feature type="compositionally biased region" description="Low complexity" evidence="5">
    <location>
        <begin position="1"/>
        <end position="29"/>
    </location>
</feature>
<feature type="compositionally biased region" description="Basic and acidic residues" evidence="5">
    <location>
        <begin position="215"/>
        <end position="225"/>
    </location>
</feature>
<feature type="compositionally biased region" description="Acidic residues" evidence="5">
    <location>
        <begin position="319"/>
        <end position="330"/>
    </location>
</feature>
<dbReference type="CDD" id="cd09563">
    <property type="entry name" value="SAM_liprin-beta1_2_repeat1"/>
    <property type="match status" value="1"/>
</dbReference>
<feature type="compositionally biased region" description="Acidic residues" evidence="5">
    <location>
        <begin position="964"/>
        <end position="973"/>
    </location>
</feature>
<dbReference type="PANTHER" id="PTHR12587:SF14">
    <property type="entry name" value="AT31531P"/>
    <property type="match status" value="1"/>
</dbReference>
<evidence type="ECO:0000259" key="6">
    <source>
        <dbReference type="PROSITE" id="PS50105"/>
    </source>
</evidence>
<feature type="region of interest" description="Disordered" evidence="5">
    <location>
        <begin position="753"/>
        <end position="776"/>
    </location>
</feature>
<feature type="domain" description="SAM" evidence="6">
    <location>
        <begin position="1057"/>
        <end position="1126"/>
    </location>
</feature>
<feature type="region of interest" description="Disordered" evidence="5">
    <location>
        <begin position="1"/>
        <end position="31"/>
    </location>
</feature>
<feature type="domain" description="SAM" evidence="6">
    <location>
        <begin position="1144"/>
        <end position="1202"/>
    </location>
</feature>
<dbReference type="PROSITE" id="PS50105">
    <property type="entry name" value="SAM_DOMAIN"/>
    <property type="match status" value="2"/>
</dbReference>
<dbReference type="Gene3D" id="1.10.150.50">
    <property type="entry name" value="Transcription Factor, Ets-1"/>
    <property type="match status" value="3"/>
</dbReference>
<reference evidence="7 8" key="1">
    <citation type="journal article" date="2017" name="G3 (Bethesda)">
        <title>The Physical Genome Mapping of Anopheles albimanus Corrected Scaffold Misassemblies and Identified Interarm Rearrangements in Genus Anopheles.</title>
        <authorList>
            <person name="Artemov G.N."/>
            <person name="Peery A.N."/>
            <person name="Jiang X."/>
            <person name="Tu Z."/>
            <person name="Stegniy V.N."/>
            <person name="Sharakhova M.V."/>
            <person name="Sharakhov I.V."/>
        </authorList>
    </citation>
    <scope>NUCLEOTIDE SEQUENCE [LARGE SCALE GENOMIC DNA]</scope>
    <source>
        <strain evidence="7 8">ALBI9_A</strain>
    </source>
</reference>
<feature type="compositionally biased region" description="Polar residues" evidence="5">
    <location>
        <begin position="179"/>
        <end position="200"/>
    </location>
</feature>
<feature type="region of interest" description="Disordered" evidence="5">
    <location>
        <begin position="53"/>
        <end position="106"/>
    </location>
</feature>
<keyword evidence="2" id="KW-0677">Repeat</keyword>
<feature type="region of interest" description="Disordered" evidence="5">
    <location>
        <begin position="149"/>
        <end position="509"/>
    </location>
</feature>
<evidence type="ECO:0000313" key="8">
    <source>
        <dbReference type="Proteomes" id="UP000069272"/>
    </source>
</evidence>
<dbReference type="InterPro" id="IPR029515">
    <property type="entry name" value="Liprin"/>
</dbReference>